<dbReference type="GO" id="GO:0005737">
    <property type="term" value="C:cytoplasm"/>
    <property type="evidence" value="ECO:0007669"/>
    <property type="project" value="UniProtKB-SubCell"/>
</dbReference>
<dbReference type="SUPFAM" id="SSF53927">
    <property type="entry name" value="Cytidine deaminase-like"/>
    <property type="match status" value="1"/>
</dbReference>
<proteinExistence type="inferred from homology"/>
<dbReference type="GO" id="GO:0006777">
    <property type="term" value="P:Mo-molybdopterin cofactor biosynthetic process"/>
    <property type="evidence" value="ECO:0007669"/>
    <property type="project" value="UniProtKB-UniRule"/>
</dbReference>
<dbReference type="PANTHER" id="PTHR30592:SF4">
    <property type="entry name" value="SULFUR CARRIER PROTEIN FDHD"/>
    <property type="match status" value="1"/>
</dbReference>
<evidence type="ECO:0000313" key="3">
    <source>
        <dbReference type="Proteomes" id="UP000627446"/>
    </source>
</evidence>
<protein>
    <recommendedName>
        <fullName evidence="1">Sulfur carrier protein FdhD</fullName>
    </recommendedName>
</protein>
<dbReference type="PANTHER" id="PTHR30592">
    <property type="entry name" value="FORMATE DEHYDROGENASE"/>
    <property type="match status" value="1"/>
</dbReference>
<keyword evidence="3" id="KW-1185">Reference proteome</keyword>
<dbReference type="Gene3D" id="3.10.20.10">
    <property type="match status" value="1"/>
</dbReference>
<dbReference type="InterPro" id="IPR003786">
    <property type="entry name" value="FdhD"/>
</dbReference>
<dbReference type="InterPro" id="IPR016193">
    <property type="entry name" value="Cytidine_deaminase-like"/>
</dbReference>
<comment type="subcellular location">
    <subcellularLocation>
        <location evidence="1">Cytoplasm</location>
    </subcellularLocation>
</comment>
<comment type="function">
    <text evidence="1">Required for formate dehydrogenase (FDH) activity. Acts as a sulfur carrier protein that transfers sulfur from IscS to the molybdenum cofactor prior to its insertion into FDH.</text>
</comment>
<keyword evidence="1" id="KW-0501">Molybdenum cofactor biosynthesis</keyword>
<sequence>MIQLPQLSHAEIELTQEVEVVDERGRLSAIHIPIERDLTVYVDKRELVTLMTIGANPELLVLGYLKNQRLIKNVADITSVQVDWEVAAAAVVTRSGIDHIEQRTAKKIVTTGCGQGTVFGALMDDLDQIQLPIKASVKQSVIVSIVDAVRHHPSVYKKAGSVHACALFSDTGELLQFVEDVGRHNAVDAIAGKMWLEEMPGEDKIFYTTGRLTSEMVIKAAQMGIPILLSRSGTTAMGLQLAQELGMSLFTRCSGNHFLLLSHARRLKVDATP</sequence>
<name>A0A923HQY4_9BURK</name>
<keyword evidence="1" id="KW-0963">Cytoplasm</keyword>
<dbReference type="EMBL" id="JACOFZ010000001">
    <property type="protein sequence ID" value="MBC3880852.1"/>
    <property type="molecule type" value="Genomic_DNA"/>
</dbReference>
<dbReference type="RefSeq" id="WP_186914675.1">
    <property type="nucleotide sequence ID" value="NZ_JACOFZ010000001.1"/>
</dbReference>
<comment type="similarity">
    <text evidence="1">Belongs to the FdhD family.</text>
</comment>
<feature type="active site" description="Cysteine persulfide intermediate" evidence="1">
    <location>
        <position position="113"/>
    </location>
</feature>
<dbReference type="GO" id="GO:0016783">
    <property type="term" value="F:sulfurtransferase activity"/>
    <property type="evidence" value="ECO:0007669"/>
    <property type="project" value="InterPro"/>
</dbReference>
<dbReference type="Pfam" id="PF02634">
    <property type="entry name" value="FdhD-NarQ"/>
    <property type="match status" value="1"/>
</dbReference>
<organism evidence="2 3">
    <name type="scientific">Undibacterium nitidum</name>
    <dbReference type="NCBI Taxonomy" id="2762298"/>
    <lineage>
        <taxon>Bacteria</taxon>
        <taxon>Pseudomonadati</taxon>
        <taxon>Pseudomonadota</taxon>
        <taxon>Betaproteobacteria</taxon>
        <taxon>Burkholderiales</taxon>
        <taxon>Oxalobacteraceae</taxon>
        <taxon>Undibacterium</taxon>
    </lineage>
</organism>
<dbReference type="GO" id="GO:0097163">
    <property type="term" value="F:sulfur carrier activity"/>
    <property type="evidence" value="ECO:0007669"/>
    <property type="project" value="UniProtKB-UniRule"/>
</dbReference>
<comment type="caution">
    <text evidence="2">The sequence shown here is derived from an EMBL/GenBank/DDBJ whole genome shotgun (WGS) entry which is preliminary data.</text>
</comment>
<reference evidence="2" key="1">
    <citation type="submission" date="2020-08" db="EMBL/GenBank/DDBJ databases">
        <title>Novel species isolated from subtropical streams in China.</title>
        <authorList>
            <person name="Lu H."/>
        </authorList>
    </citation>
    <scope>NUCLEOTIDE SEQUENCE</scope>
    <source>
        <strain evidence="2">LX22W</strain>
    </source>
</reference>
<dbReference type="Gene3D" id="3.40.140.10">
    <property type="entry name" value="Cytidine Deaminase, domain 2"/>
    <property type="match status" value="1"/>
</dbReference>
<dbReference type="PIRSF" id="PIRSF015626">
    <property type="entry name" value="FdhD"/>
    <property type="match status" value="1"/>
</dbReference>
<dbReference type="HAMAP" id="MF_00187">
    <property type="entry name" value="FdhD"/>
    <property type="match status" value="1"/>
</dbReference>
<accession>A0A923HQY4</accession>
<dbReference type="AlphaFoldDB" id="A0A923HQY4"/>
<gene>
    <name evidence="1" type="primary">fdhD</name>
    <name evidence="2" type="ORF">H8K36_05660</name>
</gene>
<comment type="caution">
    <text evidence="1">Lacks conserved residue(s) required for the propagation of feature annotation.</text>
</comment>
<evidence type="ECO:0000256" key="1">
    <source>
        <dbReference type="HAMAP-Rule" id="MF_00187"/>
    </source>
</evidence>
<dbReference type="Proteomes" id="UP000627446">
    <property type="component" value="Unassembled WGS sequence"/>
</dbReference>
<evidence type="ECO:0000313" key="2">
    <source>
        <dbReference type="EMBL" id="MBC3880852.1"/>
    </source>
</evidence>